<feature type="transmembrane region" description="Helical" evidence="2">
    <location>
        <begin position="222"/>
        <end position="241"/>
    </location>
</feature>
<dbReference type="Proteomes" id="UP000516957">
    <property type="component" value="Unassembled WGS sequence"/>
</dbReference>
<organism evidence="3 4">
    <name type="scientific">Nocardioides marinisabuli</name>
    <dbReference type="NCBI Taxonomy" id="419476"/>
    <lineage>
        <taxon>Bacteria</taxon>
        <taxon>Bacillati</taxon>
        <taxon>Actinomycetota</taxon>
        <taxon>Actinomycetes</taxon>
        <taxon>Propionibacteriales</taxon>
        <taxon>Nocardioidaceae</taxon>
        <taxon>Nocardioides</taxon>
    </lineage>
</organism>
<keyword evidence="2" id="KW-0472">Membrane</keyword>
<accession>A0A7Y9JQ36</accession>
<feature type="compositionally biased region" description="Low complexity" evidence="1">
    <location>
        <begin position="1"/>
        <end position="12"/>
    </location>
</feature>
<name>A0A7Y9JQ36_9ACTN</name>
<reference evidence="3 4" key="1">
    <citation type="submission" date="2020-07" db="EMBL/GenBank/DDBJ databases">
        <title>Sequencing the genomes of 1000 actinobacteria strains.</title>
        <authorList>
            <person name="Klenk H.-P."/>
        </authorList>
    </citation>
    <scope>NUCLEOTIDE SEQUENCE [LARGE SCALE GENOMIC DNA]</scope>
    <source>
        <strain evidence="3 4">DSM 18965</strain>
    </source>
</reference>
<keyword evidence="2" id="KW-1133">Transmembrane helix</keyword>
<feature type="transmembrane region" description="Helical" evidence="2">
    <location>
        <begin position="121"/>
        <end position="143"/>
    </location>
</feature>
<feature type="transmembrane region" description="Helical" evidence="2">
    <location>
        <begin position="163"/>
        <end position="187"/>
    </location>
</feature>
<feature type="transmembrane region" description="Helical" evidence="2">
    <location>
        <begin position="41"/>
        <end position="66"/>
    </location>
</feature>
<feature type="region of interest" description="Disordered" evidence="1">
    <location>
        <begin position="1"/>
        <end position="38"/>
    </location>
</feature>
<gene>
    <name evidence="3" type="ORF">BKA08_000466</name>
</gene>
<protein>
    <recommendedName>
        <fullName evidence="5">DUF4386 family protein</fullName>
    </recommendedName>
</protein>
<comment type="caution">
    <text evidence="3">The sequence shown here is derived from an EMBL/GenBank/DDBJ whole genome shotgun (WGS) entry which is preliminary data.</text>
</comment>
<proteinExistence type="predicted"/>
<dbReference type="RefSeq" id="WP_179614161.1">
    <property type="nucleotide sequence ID" value="NZ_CP059163.1"/>
</dbReference>
<keyword evidence="2" id="KW-0812">Transmembrane</keyword>
<evidence type="ECO:0000313" key="3">
    <source>
        <dbReference type="EMBL" id="NYD56228.1"/>
    </source>
</evidence>
<evidence type="ECO:0008006" key="5">
    <source>
        <dbReference type="Google" id="ProtNLM"/>
    </source>
</evidence>
<evidence type="ECO:0000256" key="2">
    <source>
        <dbReference type="SAM" id="Phobius"/>
    </source>
</evidence>
<evidence type="ECO:0000256" key="1">
    <source>
        <dbReference type="SAM" id="MobiDB-lite"/>
    </source>
</evidence>
<evidence type="ECO:0000313" key="4">
    <source>
        <dbReference type="Proteomes" id="UP000516957"/>
    </source>
</evidence>
<keyword evidence="4" id="KW-1185">Reference proteome</keyword>
<feature type="transmembrane region" description="Helical" evidence="2">
    <location>
        <begin position="86"/>
        <end position="109"/>
    </location>
</feature>
<dbReference type="AlphaFoldDB" id="A0A7Y9JQ36"/>
<dbReference type="EMBL" id="JACCBE010000001">
    <property type="protein sequence ID" value="NYD56228.1"/>
    <property type="molecule type" value="Genomic_DNA"/>
</dbReference>
<sequence>MSTTGTTSTSSSRPVRTDRAGSTRPTTPRAERPAPRAPRTWAAVGIAAAAAGIGGIATSGLVTAVYDEALAGDPDAIALAVADKVPVIVAFHVLALVGAVATVVFAAGLHRRLADHPGTGLAPFVAAAGLLGTALVTVLGTGLDTEFIFASQAGDAVADPHAVVFFNHWIATVPWCWVLSGLSGVAVWRAARAGAVPTWIGRVGLVLGGLTLLLGISPLQYMAGMTGPLWLLVTATGFALGDRVHRGARAA</sequence>
<feature type="transmembrane region" description="Helical" evidence="2">
    <location>
        <begin position="199"/>
        <end position="216"/>
    </location>
</feature>